<dbReference type="InterPro" id="IPR003607">
    <property type="entry name" value="HD/PDEase_dom"/>
</dbReference>
<evidence type="ECO:0000259" key="3">
    <source>
        <dbReference type="PROSITE" id="PS50112"/>
    </source>
</evidence>
<feature type="domain" description="Response regulatory" evidence="2">
    <location>
        <begin position="6"/>
        <end position="122"/>
    </location>
</feature>
<dbReference type="SUPFAM" id="SSF52172">
    <property type="entry name" value="CheY-like"/>
    <property type="match status" value="1"/>
</dbReference>
<dbReference type="Pfam" id="PF00072">
    <property type="entry name" value="Response_reg"/>
    <property type="match status" value="1"/>
</dbReference>
<evidence type="ECO:0000256" key="1">
    <source>
        <dbReference type="SAM" id="Coils"/>
    </source>
</evidence>
<name>A0A0W8FSY9_9ZZZZ</name>
<dbReference type="InterPro" id="IPR000700">
    <property type="entry name" value="PAS-assoc_C"/>
</dbReference>
<reference evidence="6" key="1">
    <citation type="journal article" date="2015" name="Proc. Natl. Acad. Sci. U.S.A.">
        <title>Networks of energetic and metabolic interactions define dynamics in microbial communities.</title>
        <authorList>
            <person name="Embree M."/>
            <person name="Liu J.K."/>
            <person name="Al-Bassam M.M."/>
            <person name="Zengler K."/>
        </authorList>
    </citation>
    <scope>NUCLEOTIDE SEQUENCE</scope>
</reference>
<dbReference type="InterPro" id="IPR037522">
    <property type="entry name" value="HD_GYP_dom"/>
</dbReference>
<dbReference type="InterPro" id="IPR011006">
    <property type="entry name" value="CheY-like_superfamily"/>
</dbReference>
<feature type="domain" description="PAC" evidence="4">
    <location>
        <begin position="338"/>
        <end position="388"/>
    </location>
</feature>
<evidence type="ECO:0000259" key="4">
    <source>
        <dbReference type="PROSITE" id="PS50113"/>
    </source>
</evidence>
<proteinExistence type="predicted"/>
<feature type="domain" description="PAS" evidence="3">
    <location>
        <begin position="265"/>
        <end position="334"/>
    </location>
</feature>
<feature type="domain" description="HD-GYP" evidence="5">
    <location>
        <begin position="393"/>
        <end position="584"/>
    </location>
</feature>
<dbReference type="SUPFAM" id="SSF55785">
    <property type="entry name" value="PYP-like sensor domain (PAS domain)"/>
    <property type="match status" value="2"/>
</dbReference>
<dbReference type="Gene3D" id="3.40.50.2300">
    <property type="match status" value="1"/>
</dbReference>
<dbReference type="Pfam" id="PF00989">
    <property type="entry name" value="PAS"/>
    <property type="match status" value="1"/>
</dbReference>
<dbReference type="InterPro" id="IPR035965">
    <property type="entry name" value="PAS-like_dom_sf"/>
</dbReference>
<feature type="domain" description="PAS" evidence="3">
    <location>
        <begin position="140"/>
        <end position="177"/>
    </location>
</feature>
<dbReference type="GO" id="GO:0006355">
    <property type="term" value="P:regulation of DNA-templated transcription"/>
    <property type="evidence" value="ECO:0007669"/>
    <property type="project" value="InterPro"/>
</dbReference>
<evidence type="ECO:0000259" key="5">
    <source>
        <dbReference type="PROSITE" id="PS51832"/>
    </source>
</evidence>
<dbReference type="PROSITE" id="PS51832">
    <property type="entry name" value="HD_GYP"/>
    <property type="match status" value="1"/>
</dbReference>
<dbReference type="InterPro" id="IPR052020">
    <property type="entry name" value="Cyclic_di-GMP/3'3'-cGAMP_PDE"/>
</dbReference>
<dbReference type="PROSITE" id="PS50113">
    <property type="entry name" value="PAC"/>
    <property type="match status" value="2"/>
</dbReference>
<dbReference type="SMART" id="SM00086">
    <property type="entry name" value="PAC"/>
    <property type="match status" value="2"/>
</dbReference>
<evidence type="ECO:0000259" key="2">
    <source>
        <dbReference type="PROSITE" id="PS50110"/>
    </source>
</evidence>
<dbReference type="PROSITE" id="PS50112">
    <property type="entry name" value="PAS"/>
    <property type="match status" value="2"/>
</dbReference>
<dbReference type="InterPro" id="IPR013767">
    <property type="entry name" value="PAS_fold"/>
</dbReference>
<dbReference type="PROSITE" id="PS50110">
    <property type="entry name" value="RESPONSE_REGULATORY"/>
    <property type="match status" value="1"/>
</dbReference>
<keyword evidence="1" id="KW-0175">Coiled coil</keyword>
<dbReference type="InterPro" id="IPR000014">
    <property type="entry name" value="PAS"/>
</dbReference>
<dbReference type="CDD" id="cd00077">
    <property type="entry name" value="HDc"/>
    <property type="match status" value="1"/>
</dbReference>
<feature type="coiled-coil region" evidence="1">
    <location>
        <begin position="107"/>
        <end position="143"/>
    </location>
</feature>
<dbReference type="NCBIfam" id="TIGR00229">
    <property type="entry name" value="sensory_box"/>
    <property type="match status" value="2"/>
</dbReference>
<dbReference type="EMBL" id="LNQE01000869">
    <property type="protein sequence ID" value="KUG24015.1"/>
    <property type="molecule type" value="Genomic_DNA"/>
</dbReference>
<dbReference type="Gene3D" id="3.30.450.20">
    <property type="entry name" value="PAS domain"/>
    <property type="match status" value="2"/>
</dbReference>
<comment type="caution">
    <text evidence="6">The sequence shown here is derived from an EMBL/GenBank/DDBJ whole genome shotgun (WGS) entry which is preliminary data.</text>
</comment>
<gene>
    <name evidence="6" type="ORF">ASZ90_006181</name>
</gene>
<sequence>MNIPLQVLIVDDSDDDAKLMIRKLKNGGYDPKWERVETAETMKAALDRQHWDVILCDYKMPRFSAPAALQIVQEKNSDIPFIIVSGAIGEDTAVAAMKSGAHDFLMKDKLAKLVVTIERELREARMRQEKKTADEMLKKSEENFRHSLDNSPLGIRIVSANGKTLYANEEVLKIYGYDNAKEFSTVPHKKRYTPECYAEHEKREERRRRGEIIPYYELCIIRKDGEVRYLEVFRKQVLWNGEILFQALYSDITERKLAEKNLQESEERYRVVVENAHEPIIITQGTKVVFANSAAAEQIGYSKEVLTSGDFTNFIHPDDRNMVVDYSTKRLKGENVPSIYSFRIITQDGKVKWAELNATVIEWNKQSATLNFLNDITERKLLEEERIASYNRIKKTLQATVQSIALLVETKDPYTSGHQQRVAQLALAISQEMGLSSDQQDFVYTASIIHDLGKVSVPSELLSKPTKLTDVEFNLIKTHSPSGYNILKDIDFPWPVADAVLQHHERMNGSGYPNQIQGDSILLEARILAVADVVEAISSHRPYRPSLGIDFALDEISKNKGILYDSNVVDACLKLFREKSFTFS</sequence>
<dbReference type="SUPFAM" id="SSF109604">
    <property type="entry name" value="HD-domain/PDEase-like"/>
    <property type="match status" value="1"/>
</dbReference>
<dbReference type="CDD" id="cd00156">
    <property type="entry name" value="REC"/>
    <property type="match status" value="1"/>
</dbReference>
<organism evidence="6">
    <name type="scientific">hydrocarbon metagenome</name>
    <dbReference type="NCBI Taxonomy" id="938273"/>
    <lineage>
        <taxon>unclassified sequences</taxon>
        <taxon>metagenomes</taxon>
        <taxon>ecological metagenomes</taxon>
    </lineage>
</organism>
<dbReference type="Pfam" id="PF13426">
    <property type="entry name" value="PAS_9"/>
    <property type="match status" value="1"/>
</dbReference>
<dbReference type="SMART" id="SM00471">
    <property type="entry name" value="HDc"/>
    <property type="match status" value="1"/>
</dbReference>
<dbReference type="PANTHER" id="PTHR45228:SF4">
    <property type="entry name" value="LIPOPROTEIN"/>
    <property type="match status" value="1"/>
</dbReference>
<dbReference type="Gene3D" id="1.10.3210.10">
    <property type="entry name" value="Hypothetical protein af1432"/>
    <property type="match status" value="1"/>
</dbReference>
<protein>
    <submittedName>
        <fullName evidence="6">Response regulator/sensory box/hdig domain protein</fullName>
    </submittedName>
</protein>
<dbReference type="InterPro" id="IPR001610">
    <property type="entry name" value="PAC"/>
</dbReference>
<dbReference type="InterPro" id="IPR001789">
    <property type="entry name" value="Sig_transdc_resp-reg_receiver"/>
</dbReference>
<feature type="domain" description="PAC" evidence="4">
    <location>
        <begin position="214"/>
        <end position="264"/>
    </location>
</feature>
<dbReference type="CDD" id="cd00130">
    <property type="entry name" value="PAS"/>
    <property type="match status" value="2"/>
</dbReference>
<dbReference type="SMART" id="SM00091">
    <property type="entry name" value="PAS"/>
    <property type="match status" value="2"/>
</dbReference>
<evidence type="ECO:0000313" key="6">
    <source>
        <dbReference type="EMBL" id="KUG24015.1"/>
    </source>
</evidence>
<dbReference type="GO" id="GO:0000160">
    <property type="term" value="P:phosphorelay signal transduction system"/>
    <property type="evidence" value="ECO:0007669"/>
    <property type="project" value="InterPro"/>
</dbReference>
<dbReference type="SMART" id="SM00448">
    <property type="entry name" value="REC"/>
    <property type="match status" value="1"/>
</dbReference>
<dbReference type="AlphaFoldDB" id="A0A0W8FSY9"/>
<accession>A0A0W8FSY9</accession>
<dbReference type="Pfam" id="PF13487">
    <property type="entry name" value="HD_5"/>
    <property type="match status" value="1"/>
</dbReference>
<dbReference type="PANTHER" id="PTHR45228">
    <property type="entry name" value="CYCLIC DI-GMP PHOSPHODIESTERASE TM_0186-RELATED"/>
    <property type="match status" value="1"/>
</dbReference>